<sequence length="79" mass="8293">MHLFISAIIVSATSGPSRSRHVPARQRNTEILGVGGPVSGEGGIGEARGEGRGLGVERRGELHDGDEVPGRNVWKVGRP</sequence>
<gene>
    <name evidence="2" type="ORF">E2C01_031796</name>
</gene>
<accession>A0A5B7ETR3</accession>
<dbReference type="Proteomes" id="UP000324222">
    <property type="component" value="Unassembled WGS sequence"/>
</dbReference>
<feature type="compositionally biased region" description="Gly residues" evidence="1">
    <location>
        <begin position="33"/>
        <end position="46"/>
    </location>
</feature>
<evidence type="ECO:0000313" key="3">
    <source>
        <dbReference type="Proteomes" id="UP000324222"/>
    </source>
</evidence>
<keyword evidence="3" id="KW-1185">Reference proteome</keyword>
<feature type="region of interest" description="Disordered" evidence="1">
    <location>
        <begin position="31"/>
        <end position="79"/>
    </location>
</feature>
<dbReference type="EMBL" id="VSRR010004031">
    <property type="protein sequence ID" value="MPC38290.1"/>
    <property type="molecule type" value="Genomic_DNA"/>
</dbReference>
<protein>
    <submittedName>
        <fullName evidence="2">Uncharacterized protein</fullName>
    </submittedName>
</protein>
<comment type="caution">
    <text evidence="2">The sequence shown here is derived from an EMBL/GenBank/DDBJ whole genome shotgun (WGS) entry which is preliminary data.</text>
</comment>
<name>A0A5B7ETR3_PORTR</name>
<proteinExistence type="predicted"/>
<evidence type="ECO:0000256" key="1">
    <source>
        <dbReference type="SAM" id="MobiDB-lite"/>
    </source>
</evidence>
<organism evidence="2 3">
    <name type="scientific">Portunus trituberculatus</name>
    <name type="common">Swimming crab</name>
    <name type="synonym">Neptunus trituberculatus</name>
    <dbReference type="NCBI Taxonomy" id="210409"/>
    <lineage>
        <taxon>Eukaryota</taxon>
        <taxon>Metazoa</taxon>
        <taxon>Ecdysozoa</taxon>
        <taxon>Arthropoda</taxon>
        <taxon>Crustacea</taxon>
        <taxon>Multicrustacea</taxon>
        <taxon>Malacostraca</taxon>
        <taxon>Eumalacostraca</taxon>
        <taxon>Eucarida</taxon>
        <taxon>Decapoda</taxon>
        <taxon>Pleocyemata</taxon>
        <taxon>Brachyura</taxon>
        <taxon>Eubrachyura</taxon>
        <taxon>Portunoidea</taxon>
        <taxon>Portunidae</taxon>
        <taxon>Portuninae</taxon>
        <taxon>Portunus</taxon>
    </lineage>
</organism>
<feature type="compositionally biased region" description="Basic and acidic residues" evidence="1">
    <location>
        <begin position="47"/>
        <end position="69"/>
    </location>
</feature>
<dbReference type="AlphaFoldDB" id="A0A5B7ETR3"/>
<reference evidence="2 3" key="1">
    <citation type="submission" date="2019-05" db="EMBL/GenBank/DDBJ databases">
        <title>Another draft genome of Portunus trituberculatus and its Hox gene families provides insights of decapod evolution.</title>
        <authorList>
            <person name="Jeong J.-H."/>
            <person name="Song I."/>
            <person name="Kim S."/>
            <person name="Choi T."/>
            <person name="Kim D."/>
            <person name="Ryu S."/>
            <person name="Kim W."/>
        </authorList>
    </citation>
    <scope>NUCLEOTIDE SEQUENCE [LARGE SCALE GENOMIC DNA]</scope>
    <source>
        <tissue evidence="2">Muscle</tissue>
    </source>
</reference>
<evidence type="ECO:0000313" key="2">
    <source>
        <dbReference type="EMBL" id="MPC38290.1"/>
    </source>
</evidence>